<protein>
    <submittedName>
        <fullName evidence="2">Uncharacterized protein</fullName>
    </submittedName>
</protein>
<feature type="non-terminal residue" evidence="2">
    <location>
        <position position="1"/>
    </location>
</feature>
<proteinExistence type="predicted"/>
<feature type="transmembrane region" description="Helical" evidence="1">
    <location>
        <begin position="71"/>
        <end position="89"/>
    </location>
</feature>
<reference evidence="2" key="1">
    <citation type="journal article" date="2019" name="Genome Biol. Evol.">
        <title>The Rhododendron genome and chromosomal organization provide insight into shared whole-genome duplications across the heath family (Ericaceae).</title>
        <authorList>
            <person name="Soza V.L."/>
            <person name="Lindsley D."/>
            <person name="Waalkes A."/>
            <person name="Ramage E."/>
            <person name="Patwardhan R.P."/>
            <person name="Burton J.N."/>
            <person name="Adey A."/>
            <person name="Kumar A."/>
            <person name="Qiu R."/>
            <person name="Shendure J."/>
            <person name="Hall B."/>
        </authorList>
    </citation>
    <scope>NUCLEOTIDE SEQUENCE</scope>
    <source>
        <strain evidence="2">RSF 1966-606</strain>
    </source>
</reference>
<organism evidence="2">
    <name type="scientific">Rhododendron williamsianum</name>
    <dbReference type="NCBI Taxonomy" id="262921"/>
    <lineage>
        <taxon>Eukaryota</taxon>
        <taxon>Viridiplantae</taxon>
        <taxon>Streptophyta</taxon>
        <taxon>Embryophyta</taxon>
        <taxon>Tracheophyta</taxon>
        <taxon>Spermatophyta</taxon>
        <taxon>Magnoliopsida</taxon>
        <taxon>eudicotyledons</taxon>
        <taxon>Gunneridae</taxon>
        <taxon>Pentapetalae</taxon>
        <taxon>asterids</taxon>
        <taxon>Ericales</taxon>
        <taxon>Ericaceae</taxon>
        <taxon>Ericoideae</taxon>
        <taxon>Rhodoreae</taxon>
        <taxon>Rhododendron</taxon>
    </lineage>
</organism>
<keyword evidence="1" id="KW-1133">Transmembrane helix</keyword>
<dbReference type="AlphaFoldDB" id="A0A6A4KQZ6"/>
<accession>A0A6A4KQZ6</accession>
<keyword evidence="1" id="KW-0472">Membrane</keyword>
<evidence type="ECO:0000256" key="1">
    <source>
        <dbReference type="SAM" id="Phobius"/>
    </source>
</evidence>
<keyword evidence="1" id="KW-0812">Transmembrane</keyword>
<name>A0A6A4KQZ6_9ERIC</name>
<comment type="caution">
    <text evidence="2">The sequence shown here is derived from an EMBL/GenBank/DDBJ whole genome shotgun (WGS) entry which is preliminary data.</text>
</comment>
<gene>
    <name evidence="2" type="ORF">C3L33_22783</name>
</gene>
<sequence>MVLVRWTKIWTVDRDTRARKVERMRDEAITCKEGDGVLASGEGSQNIQHSEDDTRLRWGPPLRWRYRRSRLLAFGFGLVRCCFGLAGVSV</sequence>
<evidence type="ECO:0000313" key="2">
    <source>
        <dbReference type="EMBL" id="KAE9445319.1"/>
    </source>
</evidence>
<dbReference type="EMBL" id="QEFC01004254">
    <property type="protein sequence ID" value="KAE9445319.1"/>
    <property type="molecule type" value="Genomic_DNA"/>
</dbReference>